<dbReference type="Proteomes" id="UP000694558">
    <property type="component" value="Chromosome 3"/>
</dbReference>
<protein>
    <recommendedName>
        <fullName evidence="3">CCHC-type domain-containing protein</fullName>
    </recommendedName>
</protein>
<dbReference type="Pfam" id="PF13975">
    <property type="entry name" value="gag-asp_proteas"/>
    <property type="match status" value="1"/>
</dbReference>
<dbReference type="CDD" id="cd00303">
    <property type="entry name" value="retropepsin_like"/>
    <property type="match status" value="1"/>
</dbReference>
<name>A0A8D3DWB3_SCOMX</name>
<feature type="region of interest" description="Disordered" evidence="2">
    <location>
        <begin position="314"/>
        <end position="347"/>
    </location>
</feature>
<evidence type="ECO:0000313" key="5">
    <source>
        <dbReference type="Proteomes" id="UP000694558"/>
    </source>
</evidence>
<dbReference type="SUPFAM" id="SSF56672">
    <property type="entry name" value="DNA/RNA polymerases"/>
    <property type="match status" value="1"/>
</dbReference>
<dbReference type="PROSITE" id="PS50158">
    <property type="entry name" value="ZF_CCHC"/>
    <property type="match status" value="1"/>
</dbReference>
<dbReference type="GO" id="GO:0008270">
    <property type="term" value="F:zinc ion binding"/>
    <property type="evidence" value="ECO:0007669"/>
    <property type="project" value="UniProtKB-KW"/>
</dbReference>
<dbReference type="SUPFAM" id="SSF57756">
    <property type="entry name" value="Retrovirus zinc finger-like domains"/>
    <property type="match status" value="1"/>
</dbReference>
<dbReference type="Gene3D" id="4.10.60.10">
    <property type="entry name" value="Zinc finger, CCHC-type"/>
    <property type="match status" value="1"/>
</dbReference>
<keyword evidence="1" id="KW-0862">Zinc</keyword>
<proteinExistence type="predicted"/>
<dbReference type="AlphaFoldDB" id="A0A8D3DWB3"/>
<evidence type="ECO:0000256" key="1">
    <source>
        <dbReference type="PROSITE-ProRule" id="PRU00047"/>
    </source>
</evidence>
<dbReference type="InterPro" id="IPR032567">
    <property type="entry name" value="RTL1-rel"/>
</dbReference>
<dbReference type="InterPro" id="IPR036875">
    <property type="entry name" value="Znf_CCHC_sf"/>
</dbReference>
<reference evidence="4" key="1">
    <citation type="submission" date="2023-05" db="EMBL/GenBank/DDBJ databases">
        <title>High-quality long-read genome of Scophthalmus maximus.</title>
        <authorList>
            <person name="Lien S."/>
            <person name="Martinez P."/>
        </authorList>
    </citation>
    <scope>NUCLEOTIDE SEQUENCE [LARGE SCALE GENOMIC DNA]</scope>
</reference>
<evidence type="ECO:0000256" key="2">
    <source>
        <dbReference type="SAM" id="MobiDB-lite"/>
    </source>
</evidence>
<dbReference type="SUPFAM" id="SSF50630">
    <property type="entry name" value="Acid proteases"/>
    <property type="match status" value="1"/>
</dbReference>
<dbReference type="Gene3D" id="3.10.10.10">
    <property type="entry name" value="HIV Type 1 Reverse Transcriptase, subunit A, domain 1"/>
    <property type="match status" value="1"/>
</dbReference>
<sequence>MQLGRSSLTPQEREHRMQSKLCMYCGRPGHFVSRCPVKARGSSVGRKLLVSHASIKTFQEKRPLFHIKLFLPEGSDALSTFIDSGADASIMDEGLVQQLGINRVPLPRPVAVHTLDGHLLGTDQTAPIHMLLSGNHHETVQFHILSSTRILVILGYPWLRRHNPHLDWATGAILGQVCLQGADVSRRTTATKSTPEVVGVPSMYHDFREVFSKARALALPPNRPYDCAINLLPGTSPPRGRLFSLSAPERGAMDTYINDSLAAGIIRPSSSPAGAGFFFVGKKDKTLRPCIDYRGLNDITIKNRYPLPLSCCKEPPSSPNSTSETPITWYGSGKGMSGRRPSTPRQDATNISLCLSDLLTPQEFSRPW</sequence>
<evidence type="ECO:0000313" key="4">
    <source>
        <dbReference type="Ensembl" id="ENSSMAP00000063822.1"/>
    </source>
</evidence>
<feature type="domain" description="CCHC-type" evidence="3">
    <location>
        <begin position="22"/>
        <end position="36"/>
    </location>
</feature>
<organism evidence="4 5">
    <name type="scientific">Scophthalmus maximus</name>
    <name type="common">Turbot</name>
    <name type="synonym">Psetta maxima</name>
    <dbReference type="NCBI Taxonomy" id="52904"/>
    <lineage>
        <taxon>Eukaryota</taxon>
        <taxon>Metazoa</taxon>
        <taxon>Chordata</taxon>
        <taxon>Craniata</taxon>
        <taxon>Vertebrata</taxon>
        <taxon>Euteleostomi</taxon>
        <taxon>Actinopterygii</taxon>
        <taxon>Neopterygii</taxon>
        <taxon>Teleostei</taxon>
        <taxon>Neoteleostei</taxon>
        <taxon>Acanthomorphata</taxon>
        <taxon>Carangaria</taxon>
        <taxon>Pleuronectiformes</taxon>
        <taxon>Pleuronectoidei</taxon>
        <taxon>Scophthalmidae</taxon>
        <taxon>Scophthalmus</taxon>
    </lineage>
</organism>
<dbReference type="InterPro" id="IPR021109">
    <property type="entry name" value="Peptidase_aspartic_dom_sf"/>
</dbReference>
<dbReference type="PANTHER" id="PTHR15503:SF36">
    <property type="entry name" value="RETROTRANSPOSON GAG-LIKE PROTEIN 5"/>
    <property type="match status" value="1"/>
</dbReference>
<dbReference type="GO" id="GO:0003676">
    <property type="term" value="F:nucleic acid binding"/>
    <property type="evidence" value="ECO:0007669"/>
    <property type="project" value="InterPro"/>
</dbReference>
<reference evidence="4" key="2">
    <citation type="submission" date="2025-08" db="UniProtKB">
        <authorList>
            <consortium name="Ensembl"/>
        </authorList>
    </citation>
    <scope>IDENTIFICATION</scope>
</reference>
<dbReference type="InterPro" id="IPR001878">
    <property type="entry name" value="Znf_CCHC"/>
</dbReference>
<keyword evidence="1" id="KW-0863">Zinc-finger</keyword>
<keyword evidence="1" id="KW-0479">Metal-binding</keyword>
<dbReference type="PANTHER" id="PTHR15503">
    <property type="entry name" value="LDOC1 RELATED"/>
    <property type="match status" value="1"/>
</dbReference>
<dbReference type="Ensembl" id="ENSSMAT00000041239.1">
    <property type="protein sequence ID" value="ENSSMAP00000063822.1"/>
    <property type="gene ID" value="ENSSMAG00000033614.1"/>
</dbReference>
<dbReference type="Gene3D" id="2.40.70.10">
    <property type="entry name" value="Acid Proteases"/>
    <property type="match status" value="1"/>
</dbReference>
<accession>A0A8D3DWB3</accession>
<dbReference type="InterPro" id="IPR043502">
    <property type="entry name" value="DNA/RNA_pol_sf"/>
</dbReference>
<dbReference type="GeneTree" id="ENSGT00940000171189"/>
<evidence type="ECO:0000259" key="3">
    <source>
        <dbReference type="PROSITE" id="PS50158"/>
    </source>
</evidence>